<reference evidence="6 7" key="1">
    <citation type="journal article" date="2015" name="Genome Biol.">
        <title>Comparative genomics of Steinernema reveals deeply conserved gene regulatory networks.</title>
        <authorList>
            <person name="Dillman A.R."/>
            <person name="Macchietto M."/>
            <person name="Porter C.F."/>
            <person name="Rogers A."/>
            <person name="Williams B."/>
            <person name="Antoshechkin I."/>
            <person name="Lee M.M."/>
            <person name="Goodwin Z."/>
            <person name="Lu X."/>
            <person name="Lewis E.E."/>
            <person name="Goodrich-Blair H."/>
            <person name="Stock S.P."/>
            <person name="Adams B.J."/>
            <person name="Sternberg P.W."/>
            <person name="Mortazavi A."/>
        </authorList>
    </citation>
    <scope>NUCLEOTIDE SEQUENCE [LARGE SCALE GENOMIC DNA]</scope>
    <source>
        <strain evidence="6 7">ALL</strain>
    </source>
</reference>
<organism evidence="6 7">
    <name type="scientific">Steinernema carpocapsae</name>
    <name type="common">Entomopathogenic nematode</name>
    <dbReference type="NCBI Taxonomy" id="34508"/>
    <lineage>
        <taxon>Eukaryota</taxon>
        <taxon>Metazoa</taxon>
        <taxon>Ecdysozoa</taxon>
        <taxon>Nematoda</taxon>
        <taxon>Chromadorea</taxon>
        <taxon>Rhabditida</taxon>
        <taxon>Tylenchina</taxon>
        <taxon>Panagrolaimomorpha</taxon>
        <taxon>Strongyloidoidea</taxon>
        <taxon>Steinernematidae</taxon>
        <taxon>Steinernema</taxon>
    </lineage>
</organism>
<dbReference type="CDD" id="cd19941">
    <property type="entry name" value="TIL"/>
    <property type="match status" value="2"/>
</dbReference>
<dbReference type="Gene3D" id="2.10.25.10">
    <property type="entry name" value="Laminin"/>
    <property type="match status" value="2"/>
</dbReference>
<dbReference type="InterPro" id="IPR002919">
    <property type="entry name" value="TIL_dom"/>
</dbReference>
<dbReference type="OrthoDB" id="5945029at2759"/>
<feature type="domain" description="TIL" evidence="5">
    <location>
        <begin position="111"/>
        <end position="167"/>
    </location>
</feature>
<dbReference type="EMBL" id="CM016762">
    <property type="protein sequence ID" value="TMS32515.1"/>
    <property type="molecule type" value="Genomic_DNA"/>
</dbReference>
<keyword evidence="3" id="KW-1015">Disulfide bond</keyword>
<dbReference type="SUPFAM" id="SSF57567">
    <property type="entry name" value="Serine protease inhibitors"/>
    <property type="match status" value="2"/>
</dbReference>
<dbReference type="Pfam" id="PF01826">
    <property type="entry name" value="TIL"/>
    <property type="match status" value="2"/>
</dbReference>
<evidence type="ECO:0000313" key="6">
    <source>
        <dbReference type="EMBL" id="TMS32515.1"/>
    </source>
</evidence>
<keyword evidence="4" id="KW-0732">Signal</keyword>
<dbReference type="GO" id="GO:0004867">
    <property type="term" value="F:serine-type endopeptidase inhibitor activity"/>
    <property type="evidence" value="ECO:0007669"/>
    <property type="project" value="UniProtKB-KW"/>
</dbReference>
<gene>
    <name evidence="6" type="ORF">L596_000343</name>
</gene>
<dbReference type="EMBL" id="AZBU02000001">
    <property type="protein sequence ID" value="TMS32515.1"/>
    <property type="molecule type" value="Genomic_DNA"/>
</dbReference>
<keyword evidence="1" id="KW-0646">Protease inhibitor</keyword>
<reference evidence="6 7" key="2">
    <citation type="journal article" date="2019" name="G3 (Bethesda)">
        <title>Hybrid Assembly of the Genome of the Entomopathogenic Nematode Steinernema carpocapsae Identifies the X-Chromosome.</title>
        <authorList>
            <person name="Serra L."/>
            <person name="Macchietto M."/>
            <person name="Macias-Munoz A."/>
            <person name="McGill C.J."/>
            <person name="Rodriguez I.M."/>
            <person name="Rodriguez B."/>
            <person name="Murad R."/>
            <person name="Mortazavi A."/>
        </authorList>
    </citation>
    <scope>NUCLEOTIDE SEQUENCE [LARGE SCALE GENOMIC DNA]</scope>
    <source>
        <strain evidence="6 7">ALL</strain>
    </source>
</reference>
<dbReference type="PANTHER" id="PTHR23259">
    <property type="entry name" value="RIDDLE"/>
    <property type="match status" value="1"/>
</dbReference>
<keyword evidence="7" id="KW-1185">Reference proteome</keyword>
<evidence type="ECO:0000256" key="2">
    <source>
        <dbReference type="ARBA" id="ARBA00022900"/>
    </source>
</evidence>
<evidence type="ECO:0000256" key="3">
    <source>
        <dbReference type="ARBA" id="ARBA00023157"/>
    </source>
</evidence>
<name>A0A4U8UKA3_STECR</name>
<feature type="chain" id="PRO_5020651645" description="TIL domain-containing protein" evidence="4">
    <location>
        <begin position="20"/>
        <end position="207"/>
    </location>
</feature>
<dbReference type="InterPro" id="IPR036084">
    <property type="entry name" value="Ser_inhib-like_sf"/>
</dbReference>
<feature type="domain" description="TIL" evidence="5">
    <location>
        <begin position="26"/>
        <end position="80"/>
    </location>
</feature>
<keyword evidence="2" id="KW-0722">Serine protease inhibitor</keyword>
<evidence type="ECO:0000256" key="4">
    <source>
        <dbReference type="SAM" id="SignalP"/>
    </source>
</evidence>
<protein>
    <recommendedName>
        <fullName evidence="5">TIL domain-containing protein</fullName>
    </recommendedName>
</protein>
<dbReference type="Proteomes" id="UP000298663">
    <property type="component" value="Chromosome X"/>
</dbReference>
<comment type="caution">
    <text evidence="6">The sequence shown here is derived from an EMBL/GenBank/DDBJ whole genome shotgun (WGS) entry which is preliminary data.</text>
</comment>
<dbReference type="InterPro" id="IPR051368">
    <property type="entry name" value="SerProtInhib-TIL_Domain"/>
</dbReference>
<dbReference type="AlphaFoldDB" id="A0A4U8UKA3"/>
<evidence type="ECO:0000313" key="7">
    <source>
        <dbReference type="Proteomes" id="UP000298663"/>
    </source>
</evidence>
<proteinExistence type="predicted"/>
<dbReference type="PANTHER" id="PTHR23259:SF70">
    <property type="entry name" value="ACCESSORY GLAND PROTEIN ACP62F-RELATED"/>
    <property type="match status" value="1"/>
</dbReference>
<evidence type="ECO:0000256" key="1">
    <source>
        <dbReference type="ARBA" id="ARBA00022690"/>
    </source>
</evidence>
<sequence>MASLNLIVALCLLSRLVSSMLVPPKCAENEEFSMCGHCEGSCSNPMPEGSADCLPAGCYCPKFKDYVRGETGACIPHSRCPRLELDKVFAQNPRHIAFSANSDESASDETCGENERWNDCGSVCQEMCENPRGAPVRSCPRMCQSGCFCQQEFVRSWNFECIPKSECSPHPDCAKLECPEGSSCHWEPRICDDNEKNCLQAACFAPA</sequence>
<accession>A0A4U8UKA3</accession>
<evidence type="ECO:0000259" key="5">
    <source>
        <dbReference type="Pfam" id="PF01826"/>
    </source>
</evidence>
<feature type="signal peptide" evidence="4">
    <location>
        <begin position="1"/>
        <end position="19"/>
    </location>
</feature>